<dbReference type="Proteomes" id="UP001341297">
    <property type="component" value="Unassembled WGS sequence"/>
</dbReference>
<name>A0A0T6BR13_9BACI</name>
<dbReference type="Pfam" id="PF05135">
    <property type="entry name" value="Phage_connect_1"/>
    <property type="match status" value="1"/>
</dbReference>
<dbReference type="EMBL" id="JARRTL010000031">
    <property type="protein sequence ID" value="MEC0487404.1"/>
    <property type="molecule type" value="Genomic_DNA"/>
</dbReference>
<dbReference type="AlphaFoldDB" id="A0A0T6BR13"/>
<accession>A0A0T6BR13</accession>
<dbReference type="Proteomes" id="UP000036168">
    <property type="component" value="Unassembled WGS sequence"/>
</dbReference>
<dbReference type="CDD" id="cd08055">
    <property type="entry name" value="gp15"/>
    <property type="match status" value="1"/>
</dbReference>
<dbReference type="RefSeq" id="WP_048356106.1">
    <property type="nucleotide sequence ID" value="NZ_JARRTL010000031.1"/>
</dbReference>
<organism evidence="1 3">
    <name type="scientific">Bacillus glycinifermentans</name>
    <dbReference type="NCBI Taxonomy" id="1664069"/>
    <lineage>
        <taxon>Bacteria</taxon>
        <taxon>Bacillati</taxon>
        <taxon>Bacillota</taxon>
        <taxon>Bacilli</taxon>
        <taxon>Bacillales</taxon>
        <taxon>Bacillaceae</taxon>
        <taxon>Bacillus</taxon>
    </lineage>
</organism>
<evidence type="ECO:0000313" key="2">
    <source>
        <dbReference type="EMBL" id="MEC0487404.1"/>
    </source>
</evidence>
<dbReference type="Gene3D" id="1.10.246.150">
    <property type="match status" value="1"/>
</dbReference>
<gene>
    <name evidence="1" type="ORF">AB447_215340</name>
    <name evidence="2" type="ORF">P8828_21875</name>
</gene>
<keyword evidence="4" id="KW-1185">Reference proteome</keyword>
<protein>
    <submittedName>
        <fullName evidence="2">Phage head-tail connector protein</fullName>
    </submittedName>
</protein>
<comment type="caution">
    <text evidence="1">The sequence shown here is derived from an EMBL/GenBank/DDBJ whole genome shotgun (WGS) entry which is preliminary data.</text>
</comment>
<evidence type="ECO:0000313" key="3">
    <source>
        <dbReference type="Proteomes" id="UP000036168"/>
    </source>
</evidence>
<reference evidence="2 4" key="3">
    <citation type="submission" date="2023-03" db="EMBL/GenBank/DDBJ databases">
        <title>Agriculturally important microbes genome sequencing.</title>
        <authorList>
            <person name="Dunlap C."/>
        </authorList>
    </citation>
    <scope>NUCLEOTIDE SEQUENCE [LARGE SCALE GENOMIC DNA]</scope>
    <source>
        <strain evidence="2 4">CBP-3203</strain>
    </source>
</reference>
<sequence length="102" mass="11674">MDVQTIKTMLGITTDRHDAYLKEVIPLFIDFAKDYCNNKFLVNGEEKLPAGVKLFVAKAIEFNMSPSNLSGRSMGDVSYSFETELPETVMRHLKPYRILRVK</sequence>
<evidence type="ECO:0000313" key="4">
    <source>
        <dbReference type="Proteomes" id="UP001341297"/>
    </source>
</evidence>
<proteinExistence type="predicted"/>
<reference evidence="1" key="2">
    <citation type="submission" date="2015-10" db="EMBL/GenBank/DDBJ databases">
        <authorList>
            <person name="Gilbert D.G."/>
        </authorList>
    </citation>
    <scope>NUCLEOTIDE SEQUENCE</scope>
    <source>
        <strain evidence="1">GO-13</strain>
    </source>
</reference>
<dbReference type="EMBL" id="LECW02000014">
    <property type="protein sequence ID" value="KRT94019.1"/>
    <property type="molecule type" value="Genomic_DNA"/>
</dbReference>
<dbReference type="STRING" id="1664069.BGLY_3327"/>
<dbReference type="InterPro" id="IPR021146">
    <property type="entry name" value="Phage_gp6-like_head-tail"/>
</dbReference>
<reference evidence="1 3" key="1">
    <citation type="journal article" date="2015" name="Int. J. Syst. Evol. Microbiol.">
        <title>Bacillus glycinifermentans sp. nov., isolated from fermented soybean paste.</title>
        <authorList>
            <person name="Kim S.J."/>
            <person name="Dunlap C.A."/>
            <person name="Kwon S.W."/>
            <person name="Rooney A.P."/>
        </authorList>
    </citation>
    <scope>NUCLEOTIDE SEQUENCE [LARGE SCALE GENOMIC DNA]</scope>
    <source>
        <strain evidence="1 3">GO-13</strain>
    </source>
</reference>
<evidence type="ECO:0000313" key="1">
    <source>
        <dbReference type="EMBL" id="KRT94019.1"/>
    </source>
</evidence>
<dbReference type="InterPro" id="IPR053746">
    <property type="entry name" value="Viral_HT_Connector_Assembly"/>
</dbReference>
<dbReference type="OrthoDB" id="2408702at2"/>